<evidence type="ECO:0000313" key="2">
    <source>
        <dbReference type="Proteomes" id="UP000032611"/>
    </source>
</evidence>
<proteinExistence type="predicted"/>
<dbReference type="KEGG" id="mey:TM49_09120"/>
<dbReference type="STRING" id="1486262.TM49_09120"/>
<evidence type="ECO:0008006" key="3">
    <source>
        <dbReference type="Google" id="ProtNLM"/>
    </source>
</evidence>
<name>A0A0D5LNT5_MAREN</name>
<organism evidence="1 2">
    <name type="scientific">Martelella endophytica</name>
    <dbReference type="NCBI Taxonomy" id="1486262"/>
    <lineage>
        <taxon>Bacteria</taxon>
        <taxon>Pseudomonadati</taxon>
        <taxon>Pseudomonadota</taxon>
        <taxon>Alphaproteobacteria</taxon>
        <taxon>Hyphomicrobiales</taxon>
        <taxon>Aurantimonadaceae</taxon>
        <taxon>Martelella</taxon>
    </lineage>
</organism>
<dbReference type="EMBL" id="CP010803">
    <property type="protein sequence ID" value="AJY45811.1"/>
    <property type="molecule type" value="Genomic_DNA"/>
</dbReference>
<evidence type="ECO:0000313" key="1">
    <source>
        <dbReference type="EMBL" id="AJY45811.1"/>
    </source>
</evidence>
<dbReference type="PANTHER" id="PTHR34309">
    <property type="entry name" value="SLR1406 PROTEIN"/>
    <property type="match status" value="1"/>
</dbReference>
<dbReference type="OrthoDB" id="9815788at2"/>
<dbReference type="PANTHER" id="PTHR34309:SF10">
    <property type="entry name" value="SLR1406 PROTEIN"/>
    <property type="match status" value="1"/>
</dbReference>
<keyword evidence="2" id="KW-1185">Reference proteome</keyword>
<dbReference type="InterPro" id="IPR052517">
    <property type="entry name" value="GlcG_carb_metab_protein"/>
</dbReference>
<dbReference type="Pfam" id="PF03928">
    <property type="entry name" value="HbpS-like"/>
    <property type="match status" value="1"/>
</dbReference>
<dbReference type="SUPFAM" id="SSF143744">
    <property type="entry name" value="GlcG-like"/>
    <property type="match status" value="1"/>
</dbReference>
<dbReference type="Proteomes" id="UP000032611">
    <property type="component" value="Chromosome"/>
</dbReference>
<gene>
    <name evidence="1" type="ORF">TM49_09120</name>
</gene>
<protein>
    <recommendedName>
        <fullName evidence="3">GlcG protein</fullName>
    </recommendedName>
</protein>
<dbReference type="PATRIC" id="fig|1486262.3.peg.1887"/>
<dbReference type="HOGENOM" id="CLU_103773_3_0_5"/>
<sequence length="142" mass="13857">MKSIALKTALSIAEAGLSHAEKSGFKPMAVVVVDDGGRLVAFMRGDGASPGRFELALAKANGCVMLGVGGRALAALNASNPGVVTAAGNAFGGKLFPAPGGVLLRDGQGAIIGAVGVSGDTPDNDEAAAIAGIRAAGIDFQP</sequence>
<reference evidence="1 2" key="1">
    <citation type="journal article" date="2015" name="Genome Announc.">
        <title>Complete genome sequence of Martelella endophytica YC6887, which has antifungal activity associated with a halophyte.</title>
        <authorList>
            <person name="Khan A."/>
            <person name="Khan H."/>
            <person name="Chung E.J."/>
            <person name="Hossain M.T."/>
            <person name="Chung Y.R."/>
        </authorList>
    </citation>
    <scope>NUCLEOTIDE SEQUENCE [LARGE SCALE GENOMIC DNA]</scope>
    <source>
        <strain evidence="1">YC6887</strain>
    </source>
</reference>
<dbReference type="RefSeq" id="WP_045680718.1">
    <property type="nucleotide sequence ID" value="NZ_CP010803.1"/>
</dbReference>
<accession>A0A0D5LNT5</accession>
<dbReference type="AlphaFoldDB" id="A0A0D5LNT5"/>
<dbReference type="Gene3D" id="3.30.450.150">
    <property type="entry name" value="Haem-degrading domain"/>
    <property type="match status" value="1"/>
</dbReference>
<dbReference type="InterPro" id="IPR038084">
    <property type="entry name" value="PduO/GlcC-like_sf"/>
</dbReference>
<dbReference type="InterPro" id="IPR005624">
    <property type="entry name" value="PduO/GlcC-like"/>
</dbReference>